<dbReference type="AlphaFoldDB" id="A0A9P6D311"/>
<dbReference type="GO" id="GO:0005829">
    <property type="term" value="C:cytosol"/>
    <property type="evidence" value="ECO:0007669"/>
    <property type="project" value="TreeGrafter"/>
</dbReference>
<dbReference type="OrthoDB" id="5286008at2759"/>
<accession>A0A9P6D311</accession>
<feature type="domain" description="NADP-dependent oxidoreductase" evidence="1">
    <location>
        <begin position="35"/>
        <end position="345"/>
    </location>
</feature>
<dbReference type="EMBL" id="MU155171">
    <property type="protein sequence ID" value="KAF9482004.1"/>
    <property type="molecule type" value="Genomic_DNA"/>
</dbReference>
<sequence length="382" mass="42430">MTDTISSMPAEVEEDFPIPRPLISTLGGSMDLPAIIYGAGAFSNQYNTDDHLASTIPLRTVRLALLYGIRAIDTSVYYGPSEIVLGNVLHALRDEFPRSSYKLMTKCGRYGTSTFDYSPKTIRESVHRSLDRLKTDYLDAVYLHDVEFVATPFAPRTTGNHSSALKDDAAAYGLAEGDEATIRGEGDQKVLDAFHELQELQSQGIIKNIGITGFPLPTLLRLAILILHTPPFKPVDVLLSYSHLCLQNATFLEFIPHFYKRAKVGQLVAASPLSMGLLTPKPPAWHPAPPALQEAVVSARKTWDADFPNLAVGYSIRQSNRGERPLPLVVGFSNPREVHDCVKVWREIQAAPADEGKRKEGEERAREVFRRAEYLDWSWASP</sequence>
<proteinExistence type="predicted"/>
<dbReference type="GO" id="GO:0070485">
    <property type="term" value="P:dehydro-D-arabinono-1,4-lactone biosynthetic process"/>
    <property type="evidence" value="ECO:0007669"/>
    <property type="project" value="TreeGrafter"/>
</dbReference>
<dbReference type="Pfam" id="PF00248">
    <property type="entry name" value="Aldo_ket_red"/>
    <property type="match status" value="1"/>
</dbReference>
<dbReference type="InterPro" id="IPR020471">
    <property type="entry name" value="AKR"/>
</dbReference>
<protein>
    <submittedName>
        <fullName evidence="2">Aldo/keto reductase</fullName>
    </submittedName>
</protein>
<dbReference type="InterPro" id="IPR023210">
    <property type="entry name" value="NADP_OxRdtase_dom"/>
</dbReference>
<evidence type="ECO:0000313" key="2">
    <source>
        <dbReference type="EMBL" id="KAF9482004.1"/>
    </source>
</evidence>
<evidence type="ECO:0000259" key="1">
    <source>
        <dbReference type="Pfam" id="PF00248"/>
    </source>
</evidence>
<dbReference type="Gene3D" id="3.20.20.100">
    <property type="entry name" value="NADP-dependent oxidoreductase domain"/>
    <property type="match status" value="1"/>
</dbReference>
<dbReference type="Proteomes" id="UP000807469">
    <property type="component" value="Unassembled WGS sequence"/>
</dbReference>
<dbReference type="PANTHER" id="PTHR42686:SF1">
    <property type="entry name" value="GH17980P-RELATED"/>
    <property type="match status" value="1"/>
</dbReference>
<dbReference type="GO" id="GO:0045290">
    <property type="term" value="F:D-arabinose 1-dehydrogenase [NAD(P)+] activity"/>
    <property type="evidence" value="ECO:0007669"/>
    <property type="project" value="TreeGrafter"/>
</dbReference>
<name>A0A9P6D311_9AGAR</name>
<evidence type="ECO:0000313" key="3">
    <source>
        <dbReference type="Proteomes" id="UP000807469"/>
    </source>
</evidence>
<reference evidence="2" key="1">
    <citation type="submission" date="2020-11" db="EMBL/GenBank/DDBJ databases">
        <authorList>
            <consortium name="DOE Joint Genome Institute"/>
            <person name="Ahrendt S."/>
            <person name="Riley R."/>
            <person name="Andreopoulos W."/>
            <person name="Labutti K."/>
            <person name="Pangilinan J."/>
            <person name="Ruiz-Duenas F.J."/>
            <person name="Barrasa J.M."/>
            <person name="Sanchez-Garcia M."/>
            <person name="Camarero S."/>
            <person name="Miyauchi S."/>
            <person name="Serrano A."/>
            <person name="Linde D."/>
            <person name="Babiker R."/>
            <person name="Drula E."/>
            <person name="Ayuso-Fernandez I."/>
            <person name="Pacheco R."/>
            <person name="Padilla G."/>
            <person name="Ferreira P."/>
            <person name="Barriuso J."/>
            <person name="Kellner H."/>
            <person name="Castanera R."/>
            <person name="Alfaro M."/>
            <person name="Ramirez L."/>
            <person name="Pisabarro A.G."/>
            <person name="Kuo A."/>
            <person name="Tritt A."/>
            <person name="Lipzen A."/>
            <person name="He G."/>
            <person name="Yan M."/>
            <person name="Ng V."/>
            <person name="Cullen D."/>
            <person name="Martin F."/>
            <person name="Rosso M.-N."/>
            <person name="Henrissat B."/>
            <person name="Hibbett D."/>
            <person name="Martinez A.T."/>
            <person name="Grigoriev I.V."/>
        </authorList>
    </citation>
    <scope>NUCLEOTIDE SEQUENCE</scope>
    <source>
        <strain evidence="2">CIRM-BRFM 674</strain>
    </source>
</reference>
<organism evidence="2 3">
    <name type="scientific">Pholiota conissans</name>
    <dbReference type="NCBI Taxonomy" id="109636"/>
    <lineage>
        <taxon>Eukaryota</taxon>
        <taxon>Fungi</taxon>
        <taxon>Dikarya</taxon>
        <taxon>Basidiomycota</taxon>
        <taxon>Agaricomycotina</taxon>
        <taxon>Agaricomycetes</taxon>
        <taxon>Agaricomycetidae</taxon>
        <taxon>Agaricales</taxon>
        <taxon>Agaricineae</taxon>
        <taxon>Strophariaceae</taxon>
        <taxon>Pholiota</taxon>
    </lineage>
</organism>
<dbReference type="SUPFAM" id="SSF51430">
    <property type="entry name" value="NAD(P)-linked oxidoreductase"/>
    <property type="match status" value="1"/>
</dbReference>
<dbReference type="PANTHER" id="PTHR42686">
    <property type="entry name" value="GH17980P-RELATED"/>
    <property type="match status" value="1"/>
</dbReference>
<gene>
    <name evidence="2" type="ORF">BDN70DRAFT_830071</name>
</gene>
<comment type="caution">
    <text evidence="2">The sequence shown here is derived from an EMBL/GenBank/DDBJ whole genome shotgun (WGS) entry which is preliminary data.</text>
</comment>
<keyword evidence="3" id="KW-1185">Reference proteome</keyword>
<dbReference type="InterPro" id="IPR036812">
    <property type="entry name" value="NAD(P)_OxRdtase_dom_sf"/>
</dbReference>